<evidence type="ECO:0000313" key="13">
    <source>
        <dbReference type="Proteomes" id="UP000070700"/>
    </source>
</evidence>
<comment type="function">
    <text evidence="8 9">Component of the Mediator complex, a coactivator involved in the regulated transcription of nearly all RNA polymerase II-dependent genes. Mediator functions as a bridge to convey information from gene-specific regulatory proteins to the basal RNA polymerase II transcription machinery. Mediator is recruited to promoters by direct interactions with regulatory proteins and serves as a scaffold for the assembly of a functional preinitiation complex with RNA polymerase II and the general transcription factors.</text>
</comment>
<dbReference type="GO" id="GO:0006357">
    <property type="term" value="P:regulation of transcription by RNA polymerase II"/>
    <property type="evidence" value="ECO:0007669"/>
    <property type="project" value="InterPro"/>
</dbReference>
<feature type="compositionally biased region" description="Basic and acidic residues" evidence="11">
    <location>
        <begin position="137"/>
        <end position="148"/>
    </location>
</feature>
<accession>A0A194WRL1</accession>
<dbReference type="STRING" id="149040.A0A194WRL1"/>
<keyword evidence="7 9" id="KW-0539">Nucleus</keyword>
<gene>
    <name evidence="9" type="primary">MED9</name>
    <name evidence="12" type="ORF">LY89DRAFT_247479</name>
</gene>
<dbReference type="GO" id="GO:0016592">
    <property type="term" value="C:mediator complex"/>
    <property type="evidence" value="ECO:0007669"/>
    <property type="project" value="InterPro"/>
</dbReference>
<evidence type="ECO:0000256" key="4">
    <source>
        <dbReference type="ARBA" id="ARBA00023015"/>
    </source>
</evidence>
<dbReference type="SUPFAM" id="SSF140718">
    <property type="entry name" value="Mediator hinge subcomplex-like"/>
    <property type="match status" value="1"/>
</dbReference>
<dbReference type="InParanoid" id="A0A194WRL1"/>
<feature type="region of interest" description="Disordered" evidence="11">
    <location>
        <begin position="1"/>
        <end position="21"/>
    </location>
</feature>
<evidence type="ECO:0000256" key="5">
    <source>
        <dbReference type="ARBA" id="ARBA00023159"/>
    </source>
</evidence>
<evidence type="ECO:0000256" key="11">
    <source>
        <dbReference type="SAM" id="MobiDB-lite"/>
    </source>
</evidence>
<keyword evidence="10" id="KW-0175">Coiled coil</keyword>
<keyword evidence="13" id="KW-1185">Reference proteome</keyword>
<comment type="similarity">
    <text evidence="2 9">Belongs to the Mediator complex subunit 9 family.</text>
</comment>
<keyword evidence="4 9" id="KW-0805">Transcription regulation</keyword>
<dbReference type="Pfam" id="PF07544">
    <property type="entry name" value="Med9"/>
    <property type="match status" value="1"/>
</dbReference>
<evidence type="ECO:0000256" key="8">
    <source>
        <dbReference type="ARBA" id="ARBA00025687"/>
    </source>
</evidence>
<comment type="subcellular location">
    <subcellularLocation>
        <location evidence="1 9">Nucleus</location>
    </subcellularLocation>
</comment>
<comment type="subunit">
    <text evidence="3 9">Component of the Mediator complex.</text>
</comment>
<dbReference type="OrthoDB" id="5414694at2759"/>
<keyword evidence="6 9" id="KW-0804">Transcription</keyword>
<dbReference type="InterPro" id="IPR011425">
    <property type="entry name" value="Med9"/>
</dbReference>
<evidence type="ECO:0000256" key="7">
    <source>
        <dbReference type="ARBA" id="ARBA00023242"/>
    </source>
</evidence>
<dbReference type="RefSeq" id="XP_018064996.1">
    <property type="nucleotide sequence ID" value="XM_018206160.1"/>
</dbReference>
<dbReference type="GeneID" id="28815886"/>
<organism evidence="12 13">
    <name type="scientific">Mollisia scopiformis</name>
    <name type="common">Conifer needle endophyte fungus</name>
    <name type="synonym">Phialocephala scopiformis</name>
    <dbReference type="NCBI Taxonomy" id="149040"/>
    <lineage>
        <taxon>Eukaryota</taxon>
        <taxon>Fungi</taxon>
        <taxon>Dikarya</taxon>
        <taxon>Ascomycota</taxon>
        <taxon>Pezizomycotina</taxon>
        <taxon>Leotiomycetes</taxon>
        <taxon>Helotiales</taxon>
        <taxon>Mollisiaceae</taxon>
        <taxon>Mollisia</taxon>
    </lineage>
</organism>
<dbReference type="AlphaFoldDB" id="A0A194WRL1"/>
<keyword evidence="5 9" id="KW-0010">Activator</keyword>
<name>A0A194WRL1_MOLSC</name>
<dbReference type="KEGG" id="psco:LY89DRAFT_247479"/>
<evidence type="ECO:0000256" key="3">
    <source>
        <dbReference type="ARBA" id="ARBA00011837"/>
    </source>
</evidence>
<evidence type="ECO:0000256" key="10">
    <source>
        <dbReference type="SAM" id="Coils"/>
    </source>
</evidence>
<dbReference type="EMBL" id="KQ947428">
    <property type="protein sequence ID" value="KUJ10641.1"/>
    <property type="molecule type" value="Genomic_DNA"/>
</dbReference>
<proteinExistence type="inferred from homology"/>
<feature type="coiled-coil region" evidence="10">
    <location>
        <begin position="98"/>
        <end position="132"/>
    </location>
</feature>
<evidence type="ECO:0000256" key="9">
    <source>
        <dbReference type="RuleBase" id="RU364145"/>
    </source>
</evidence>
<sequence length="157" mass="16848">MATSPTSQPPSLTNLPDGLSPDCLDTIPVLSAILARLQPPQNANVPASTAGSPPAAATPKLVKDLENGTGPLTVNQIPIAADGIKSRLQKARAQVKQLPDMERSIAEQEQEMRELEEKIKKQRAALVHLKEVGSAIKREREQKEKEGGADLMETGED</sequence>
<reference evidence="12 13" key="1">
    <citation type="submission" date="2015-10" db="EMBL/GenBank/DDBJ databases">
        <title>Full genome of DAOMC 229536 Phialocephala scopiformis, a fungal endophyte of spruce producing the potent anti-insectan compound rugulosin.</title>
        <authorList>
            <consortium name="DOE Joint Genome Institute"/>
            <person name="Walker A.K."/>
            <person name="Frasz S.L."/>
            <person name="Seifert K.A."/>
            <person name="Miller J.D."/>
            <person name="Mondo S.J."/>
            <person name="Labutti K."/>
            <person name="Lipzen A."/>
            <person name="Dockter R."/>
            <person name="Kennedy M."/>
            <person name="Grigoriev I.V."/>
            <person name="Spatafora J.W."/>
        </authorList>
    </citation>
    <scope>NUCLEOTIDE SEQUENCE [LARGE SCALE GENOMIC DNA]</scope>
    <source>
        <strain evidence="12 13">CBS 120377</strain>
    </source>
</reference>
<feature type="compositionally biased region" description="Polar residues" evidence="11">
    <location>
        <begin position="1"/>
        <end position="14"/>
    </location>
</feature>
<evidence type="ECO:0000256" key="6">
    <source>
        <dbReference type="ARBA" id="ARBA00023163"/>
    </source>
</evidence>
<feature type="region of interest" description="Disordered" evidence="11">
    <location>
        <begin position="137"/>
        <end position="157"/>
    </location>
</feature>
<protein>
    <recommendedName>
        <fullName evidence="9">Mediator of RNA polymerase II transcription subunit 9</fullName>
    </recommendedName>
    <alternativeName>
        <fullName evidence="9">Mediator complex subunit 9</fullName>
    </alternativeName>
</protein>
<dbReference type="InterPro" id="IPR037212">
    <property type="entry name" value="Med7/Med21-like"/>
</dbReference>
<evidence type="ECO:0000256" key="2">
    <source>
        <dbReference type="ARBA" id="ARBA00008089"/>
    </source>
</evidence>
<evidence type="ECO:0000256" key="1">
    <source>
        <dbReference type="ARBA" id="ARBA00004123"/>
    </source>
</evidence>
<dbReference type="Proteomes" id="UP000070700">
    <property type="component" value="Unassembled WGS sequence"/>
</dbReference>
<dbReference type="GO" id="GO:0003712">
    <property type="term" value="F:transcription coregulator activity"/>
    <property type="evidence" value="ECO:0007669"/>
    <property type="project" value="InterPro"/>
</dbReference>
<evidence type="ECO:0000313" key="12">
    <source>
        <dbReference type="EMBL" id="KUJ10641.1"/>
    </source>
</evidence>